<dbReference type="GO" id="GO:0003723">
    <property type="term" value="F:RNA binding"/>
    <property type="evidence" value="ECO:0007669"/>
    <property type="project" value="UniProtKB-UniRule"/>
</dbReference>
<dbReference type="Pfam" id="PF00076">
    <property type="entry name" value="RRM_1"/>
    <property type="match status" value="1"/>
</dbReference>
<dbReference type="EMBL" id="CAJVPI010000700">
    <property type="protein sequence ID" value="CAG8564071.1"/>
    <property type="molecule type" value="Genomic_DNA"/>
</dbReference>
<dbReference type="GO" id="GO:0046403">
    <property type="term" value="F:polynucleotide 3'-phosphatase activity"/>
    <property type="evidence" value="ECO:0007669"/>
    <property type="project" value="TreeGrafter"/>
</dbReference>
<dbReference type="InterPro" id="IPR035979">
    <property type="entry name" value="RBD_domain_sf"/>
</dbReference>
<proteinExistence type="predicted"/>
<dbReference type="InterPro" id="IPR000504">
    <property type="entry name" value="RRM_dom"/>
</dbReference>
<dbReference type="Proteomes" id="UP000789739">
    <property type="component" value="Unassembled WGS sequence"/>
</dbReference>
<evidence type="ECO:0000313" key="5">
    <source>
        <dbReference type="EMBL" id="CAG8564071.1"/>
    </source>
</evidence>
<feature type="region of interest" description="Disordered" evidence="3">
    <location>
        <begin position="453"/>
        <end position="497"/>
    </location>
</feature>
<dbReference type="InterPro" id="IPR012677">
    <property type="entry name" value="Nucleotide-bd_a/b_plait_sf"/>
</dbReference>
<dbReference type="SUPFAM" id="SSF54928">
    <property type="entry name" value="RNA-binding domain, RBD"/>
    <property type="match status" value="1"/>
</dbReference>
<feature type="compositionally biased region" description="Low complexity" evidence="3">
    <location>
        <begin position="466"/>
        <end position="482"/>
    </location>
</feature>
<accession>A0A9N9BGR5</accession>
<dbReference type="Gene3D" id="3.30.70.330">
    <property type="match status" value="1"/>
</dbReference>
<dbReference type="AlphaFoldDB" id="A0A9N9BGR5"/>
<evidence type="ECO:0000313" key="6">
    <source>
        <dbReference type="Proteomes" id="UP000789739"/>
    </source>
</evidence>
<dbReference type="GO" id="GO:0006281">
    <property type="term" value="P:DNA repair"/>
    <property type="evidence" value="ECO:0007669"/>
    <property type="project" value="TreeGrafter"/>
</dbReference>
<organism evidence="5 6">
    <name type="scientific">Paraglomus brasilianum</name>
    <dbReference type="NCBI Taxonomy" id="144538"/>
    <lineage>
        <taxon>Eukaryota</taxon>
        <taxon>Fungi</taxon>
        <taxon>Fungi incertae sedis</taxon>
        <taxon>Mucoromycota</taxon>
        <taxon>Glomeromycotina</taxon>
        <taxon>Glomeromycetes</taxon>
        <taxon>Paraglomerales</taxon>
        <taxon>Paraglomeraceae</taxon>
        <taxon>Paraglomus</taxon>
    </lineage>
</organism>
<name>A0A9N9BGR5_9GLOM</name>
<dbReference type="InterPro" id="IPR027417">
    <property type="entry name" value="P-loop_NTPase"/>
</dbReference>
<keyword evidence="2" id="KW-0175">Coiled coil</keyword>
<dbReference type="SMART" id="SM00360">
    <property type="entry name" value="RRM"/>
    <property type="match status" value="1"/>
</dbReference>
<dbReference type="GO" id="GO:0003690">
    <property type="term" value="F:double-stranded DNA binding"/>
    <property type="evidence" value="ECO:0007669"/>
    <property type="project" value="TreeGrafter"/>
</dbReference>
<dbReference type="GO" id="GO:0046404">
    <property type="term" value="F:ATP-dependent polydeoxyribonucleotide 5'-hydroxyl-kinase activity"/>
    <property type="evidence" value="ECO:0007669"/>
    <property type="project" value="TreeGrafter"/>
</dbReference>
<keyword evidence="6" id="KW-1185">Reference proteome</keyword>
<dbReference type="PANTHER" id="PTHR12083:SF9">
    <property type="entry name" value="BIFUNCTIONAL POLYNUCLEOTIDE PHOSPHATASE_KINASE"/>
    <property type="match status" value="1"/>
</dbReference>
<dbReference type="PANTHER" id="PTHR12083">
    <property type="entry name" value="BIFUNCTIONAL POLYNUCLEOTIDE PHOSPHATASE/KINASE"/>
    <property type="match status" value="1"/>
</dbReference>
<dbReference type="Pfam" id="PF13671">
    <property type="entry name" value="AAA_33"/>
    <property type="match status" value="2"/>
</dbReference>
<dbReference type="Gene3D" id="3.40.50.300">
    <property type="entry name" value="P-loop containing nucleotide triphosphate hydrolases"/>
    <property type="match status" value="1"/>
</dbReference>
<feature type="compositionally biased region" description="Basic residues" evidence="3">
    <location>
        <begin position="455"/>
        <end position="465"/>
    </location>
</feature>
<gene>
    <name evidence="5" type="ORF">PBRASI_LOCUS5744</name>
</gene>
<comment type="caution">
    <text evidence="5">The sequence shown here is derived from an EMBL/GenBank/DDBJ whole genome shotgun (WGS) entry which is preliminary data.</text>
</comment>
<evidence type="ECO:0000256" key="3">
    <source>
        <dbReference type="SAM" id="MobiDB-lite"/>
    </source>
</evidence>
<feature type="coiled-coil region" evidence="2">
    <location>
        <begin position="176"/>
        <end position="212"/>
    </location>
</feature>
<protein>
    <submittedName>
        <fullName evidence="5">8012_t:CDS:1</fullName>
    </submittedName>
</protein>
<sequence length="548" mass="63266">MVSGSLHLAPTSAFYNDGSQDIGQIPHHILLVRGLDPLTTEESLYNATSPLSPLRRVLLIKDRLSRMSWGFAFLEYNDEQTSSYVLDLTRNREYYPDGFVIDSRQVSLNYAHAGSFVPVYATTEWTIWGDDGVALSYWDEKAYAVEYSGPVVNNKDVVIEKEEEKPKLKPKLKERVEEHEMIVNEDEQKNEKEKEEDNIRTVEDELNAFYSDMGAVLSSSKTNETKSIFSVSDMVSNKGAQNPTTTTNAAATPQDTTQLNVTHLPYFYQSQPQISSQSYPRRLIVCCGLPGSGKTLFSTRLCETLEGWVRVSQDDLGTRNACEDLTKYRLKQNENVIIDRCNFNKSQRRTWIEIAWKFDAHVDAIVMDVPYELAQSRILARANHPTNVEGRDGVKILEKFREDYTIPQIEEGFERIIYLQPQQEPVYDKPTIDGIMRRLYDEVPATHDRLVSLRSNHHREGRTRGRGSYSRRGYRRGGSNTGAHYARNFEGYRNGDNYRNVRYDGRNYASYDRSETKRTEWSRNSATYYRGNDRHKQDEKYQEEFPSL</sequence>
<evidence type="ECO:0000256" key="1">
    <source>
        <dbReference type="PROSITE-ProRule" id="PRU00176"/>
    </source>
</evidence>
<reference evidence="5" key="1">
    <citation type="submission" date="2021-06" db="EMBL/GenBank/DDBJ databases">
        <authorList>
            <person name="Kallberg Y."/>
            <person name="Tangrot J."/>
            <person name="Rosling A."/>
        </authorList>
    </citation>
    <scope>NUCLEOTIDE SEQUENCE</scope>
    <source>
        <strain evidence="5">BR232B</strain>
    </source>
</reference>
<evidence type="ECO:0000256" key="2">
    <source>
        <dbReference type="SAM" id="Coils"/>
    </source>
</evidence>
<keyword evidence="1" id="KW-0694">RNA-binding</keyword>
<dbReference type="PROSITE" id="PS50102">
    <property type="entry name" value="RRM"/>
    <property type="match status" value="1"/>
</dbReference>
<evidence type="ECO:0000259" key="4">
    <source>
        <dbReference type="PROSITE" id="PS50102"/>
    </source>
</evidence>
<dbReference type="SUPFAM" id="SSF52540">
    <property type="entry name" value="P-loop containing nucleoside triphosphate hydrolases"/>
    <property type="match status" value="1"/>
</dbReference>
<dbReference type="OrthoDB" id="3512845at2759"/>
<feature type="domain" description="RRM" evidence="4">
    <location>
        <begin position="28"/>
        <end position="113"/>
    </location>
</feature>